<dbReference type="Proteomes" id="UP000053477">
    <property type="component" value="Unassembled WGS sequence"/>
</dbReference>
<accession>A0A0H2R544</accession>
<protein>
    <submittedName>
        <fullName evidence="1">Uncharacterized protein</fullName>
    </submittedName>
</protein>
<organism evidence="1 2">
    <name type="scientific">Schizopora paradoxa</name>
    <dbReference type="NCBI Taxonomy" id="27342"/>
    <lineage>
        <taxon>Eukaryota</taxon>
        <taxon>Fungi</taxon>
        <taxon>Dikarya</taxon>
        <taxon>Basidiomycota</taxon>
        <taxon>Agaricomycotina</taxon>
        <taxon>Agaricomycetes</taxon>
        <taxon>Hymenochaetales</taxon>
        <taxon>Schizoporaceae</taxon>
        <taxon>Schizopora</taxon>
    </lineage>
</organism>
<dbReference type="EMBL" id="KQ086205">
    <property type="protein sequence ID" value="KLO06462.1"/>
    <property type="molecule type" value="Genomic_DNA"/>
</dbReference>
<gene>
    <name evidence="1" type="ORF">SCHPADRAFT_895416</name>
</gene>
<evidence type="ECO:0000313" key="2">
    <source>
        <dbReference type="Proteomes" id="UP000053477"/>
    </source>
</evidence>
<dbReference type="AlphaFoldDB" id="A0A0H2R544"/>
<keyword evidence="2" id="KW-1185">Reference proteome</keyword>
<sequence>MLEYFLTREVDIFVIYDMFSSQFPDQSGKLKDNDCKEVLISGQKLSISTRYFNEFGCYHGSNARLKPKILVFVQERFCEFPNLFLSMSLALKEDMVHQPTYIISVLTKGSLFISGNLCLGVPGWVVFILARACVNDFNFSPRTPGGGFPIPGLLKGWCQVSMSDQLESDSFWVKPECSNFRSSLEIAKADGGCASSKRSRGQK</sequence>
<name>A0A0H2R544_9AGAM</name>
<dbReference type="InParanoid" id="A0A0H2R544"/>
<evidence type="ECO:0000313" key="1">
    <source>
        <dbReference type="EMBL" id="KLO06462.1"/>
    </source>
</evidence>
<reference evidence="1 2" key="1">
    <citation type="submission" date="2015-04" db="EMBL/GenBank/DDBJ databases">
        <title>Complete genome sequence of Schizopora paradoxa KUC8140, a cosmopolitan wood degrader in East Asia.</title>
        <authorList>
            <consortium name="DOE Joint Genome Institute"/>
            <person name="Min B."/>
            <person name="Park H."/>
            <person name="Jang Y."/>
            <person name="Kim J.-J."/>
            <person name="Kim K.H."/>
            <person name="Pangilinan J."/>
            <person name="Lipzen A."/>
            <person name="Riley R."/>
            <person name="Grigoriev I.V."/>
            <person name="Spatafora J.W."/>
            <person name="Choi I.-G."/>
        </authorList>
    </citation>
    <scope>NUCLEOTIDE SEQUENCE [LARGE SCALE GENOMIC DNA]</scope>
    <source>
        <strain evidence="1 2">KUC8140</strain>
    </source>
</reference>
<proteinExistence type="predicted"/>